<dbReference type="GO" id="GO:0005524">
    <property type="term" value="F:ATP binding"/>
    <property type="evidence" value="ECO:0007669"/>
    <property type="project" value="UniProtKB-UniRule"/>
</dbReference>
<dbReference type="InterPro" id="IPR008926">
    <property type="entry name" value="RNR_R1-su_N"/>
</dbReference>
<comment type="caution">
    <text evidence="11">The sequence shown here is derived from an EMBL/GenBank/DDBJ whole genome shotgun (WGS) entry which is preliminary data.</text>
</comment>
<dbReference type="OrthoDB" id="3000483at2759"/>
<reference evidence="11" key="1">
    <citation type="submission" date="2022-03" db="EMBL/GenBank/DDBJ databases">
        <authorList>
            <person name="Sayadi A."/>
        </authorList>
    </citation>
    <scope>NUCLEOTIDE SEQUENCE</scope>
</reference>
<comment type="similarity">
    <text evidence="1 9">Belongs to the ribonucleoside diphosphate reductase large chain family.</text>
</comment>
<dbReference type="AlphaFoldDB" id="A0A9P0JTJ6"/>
<dbReference type="InterPro" id="IPR000788">
    <property type="entry name" value="RNR_lg_C"/>
</dbReference>
<dbReference type="EMBL" id="CAKOFQ010006668">
    <property type="protein sequence ID" value="CAH1956995.1"/>
    <property type="molecule type" value="Genomic_DNA"/>
</dbReference>
<proteinExistence type="inferred from homology"/>
<evidence type="ECO:0000259" key="10">
    <source>
        <dbReference type="PROSITE" id="PS51161"/>
    </source>
</evidence>
<sequence>MVNKPINRMYVLKRDGRKEEILLDKITSRIKKLCYGLDMDYVEPVSIMLKVVNAIHPGITTVELDTLAAETAASVNDHPDYATLAARIAISNLQKETKKQFSEVIDDLYNCYDRQSKKHNPIISKEHHDIIMQNADRLNSCIIYDRDFYFGYFGFKVLEQQFLKRINGKIVERPQHMLMRVAVDLFTGIHGEDIDSAIETYNLLSEHFYIHTSPTLHSAAMLKAQLISTFIVMMPDDSIDGIFECISRCGMISKYAGNIGLNIHNIRAKGTYIAGTNGVSNGVVPMLRVFNNMALYAKQYDTGRHASVAVYLEPWHADIFEFLNLGKPTGKDEIRARDLSYALWVPDLFMKRVESSGVWSLMCPHQSQGLADHYGDEFEELYERYESEGRFIKQIPAQELWKAIIVSQVETGGPYILYKDACNRKNNQKNLGTIRSANLSTETVLFSSPEEIPACSQASIAVPKFVNVAKRSFDFEKLMEVTRAVVRNLDKIIDVSYYAMPQEKSSNLKHRPIGIGIQGLADTFILLRMPFDSPEAAHLDRQIFETIYFAALTASCDLAEVHGPYESYKGSPASKGNLQFDMWEVTPTFNYDWKLLKERIAKHGLRNSLLVSQMPCKTGAEILGHNPSVEPYQTFISGKGDLQVINPHLLRDLTERDMWDDNIKSEILASRGSIQGIARVPDELKAIYRTVWEIPQKSILMMAADRAPFIDQSQSINIHIENPSYGILSSMHFYGWKKGLKTGLYHLTTKSGIKVAQPTVAKEKTAVKEEDLAEIKRKQDEEEEKNLASLVCSLKNPEACDMCGA</sequence>
<comment type="function">
    <text evidence="7 9">Provides the precursors necessary for DNA synthesis. Catalyzes the biosynthesis of deoxyribonucleotides from the corresponding ribonucleotides.</text>
</comment>
<dbReference type="EC" id="1.17.4.1" evidence="9"/>
<evidence type="ECO:0000313" key="11">
    <source>
        <dbReference type="EMBL" id="CAH1956995.1"/>
    </source>
</evidence>
<evidence type="ECO:0000256" key="3">
    <source>
        <dbReference type="ARBA" id="ARBA00022741"/>
    </source>
</evidence>
<dbReference type="CDD" id="cd01679">
    <property type="entry name" value="RNR_I"/>
    <property type="match status" value="1"/>
</dbReference>
<keyword evidence="2" id="KW-0021">Allosteric enzyme</keyword>
<evidence type="ECO:0000256" key="5">
    <source>
        <dbReference type="ARBA" id="ARBA00023002"/>
    </source>
</evidence>
<evidence type="ECO:0000256" key="9">
    <source>
        <dbReference type="RuleBase" id="RU003410"/>
    </source>
</evidence>
<evidence type="ECO:0000256" key="2">
    <source>
        <dbReference type="ARBA" id="ARBA00022533"/>
    </source>
</evidence>
<dbReference type="SUPFAM" id="SSF48168">
    <property type="entry name" value="R1 subunit of ribonucleotide reductase, N-terminal domain"/>
    <property type="match status" value="1"/>
</dbReference>
<dbReference type="SUPFAM" id="SSF51998">
    <property type="entry name" value="PFL-like glycyl radical enzymes"/>
    <property type="match status" value="1"/>
</dbReference>
<keyword evidence="12" id="KW-1185">Reference proteome</keyword>
<evidence type="ECO:0000256" key="6">
    <source>
        <dbReference type="ARBA" id="ARBA00023116"/>
    </source>
</evidence>
<dbReference type="PANTHER" id="PTHR11573:SF6">
    <property type="entry name" value="RIBONUCLEOSIDE-DIPHOSPHATE REDUCTASE LARGE SUBUNIT"/>
    <property type="match status" value="1"/>
</dbReference>
<comment type="catalytic activity">
    <reaction evidence="9">
        <text>a 2'-deoxyribonucleoside 5'-diphosphate + [thioredoxin]-disulfide + H2O = a ribonucleoside 5'-diphosphate + [thioredoxin]-dithiol</text>
        <dbReference type="Rhea" id="RHEA:23252"/>
        <dbReference type="Rhea" id="RHEA-COMP:10698"/>
        <dbReference type="Rhea" id="RHEA-COMP:10700"/>
        <dbReference type="ChEBI" id="CHEBI:15377"/>
        <dbReference type="ChEBI" id="CHEBI:29950"/>
        <dbReference type="ChEBI" id="CHEBI:50058"/>
        <dbReference type="ChEBI" id="CHEBI:57930"/>
        <dbReference type="ChEBI" id="CHEBI:73316"/>
        <dbReference type="EC" id="1.17.4.1"/>
    </reaction>
</comment>
<accession>A0A9P0JTJ6</accession>
<dbReference type="Proteomes" id="UP001152888">
    <property type="component" value="Unassembled WGS sequence"/>
</dbReference>
<evidence type="ECO:0000256" key="8">
    <source>
        <dbReference type="PROSITE-ProRule" id="PRU00492"/>
    </source>
</evidence>
<protein>
    <recommendedName>
        <fullName evidence="9">Ribonucleoside-diphosphate reductase</fullName>
        <ecNumber evidence="9">1.17.4.1</ecNumber>
    </recommendedName>
</protein>
<dbReference type="PROSITE" id="PS51161">
    <property type="entry name" value="ATP_CONE"/>
    <property type="match status" value="1"/>
</dbReference>
<dbReference type="InterPro" id="IPR039718">
    <property type="entry name" value="Rrm1"/>
</dbReference>
<dbReference type="GO" id="GO:0004748">
    <property type="term" value="F:ribonucleoside-diphosphate reductase activity, thioredoxin disulfide as acceptor"/>
    <property type="evidence" value="ECO:0007669"/>
    <property type="project" value="UniProtKB-EC"/>
</dbReference>
<keyword evidence="4 8" id="KW-0067">ATP-binding</keyword>
<dbReference type="PRINTS" id="PR01183">
    <property type="entry name" value="RIBORDTASEM1"/>
</dbReference>
<keyword evidence="6 9" id="KW-0215">Deoxyribonucleotide synthesis</keyword>
<dbReference type="NCBIfam" id="TIGR02506">
    <property type="entry name" value="NrdE_NrdA"/>
    <property type="match status" value="1"/>
</dbReference>
<dbReference type="GO" id="GO:0009263">
    <property type="term" value="P:deoxyribonucleotide biosynthetic process"/>
    <property type="evidence" value="ECO:0007669"/>
    <property type="project" value="UniProtKB-KW"/>
</dbReference>
<dbReference type="Pfam" id="PF02867">
    <property type="entry name" value="Ribonuc_red_lgC"/>
    <property type="match status" value="1"/>
</dbReference>
<dbReference type="Pfam" id="PF03477">
    <property type="entry name" value="ATP-cone"/>
    <property type="match status" value="1"/>
</dbReference>
<evidence type="ECO:0000313" key="12">
    <source>
        <dbReference type="Proteomes" id="UP001152888"/>
    </source>
</evidence>
<evidence type="ECO:0000256" key="4">
    <source>
        <dbReference type="ARBA" id="ARBA00022840"/>
    </source>
</evidence>
<dbReference type="GO" id="GO:0005971">
    <property type="term" value="C:ribonucleoside-diphosphate reductase complex"/>
    <property type="evidence" value="ECO:0007669"/>
    <property type="project" value="TreeGrafter"/>
</dbReference>
<dbReference type="PROSITE" id="PS00089">
    <property type="entry name" value="RIBORED_LARGE"/>
    <property type="match status" value="1"/>
</dbReference>
<dbReference type="InterPro" id="IPR005144">
    <property type="entry name" value="ATP-cone_dom"/>
</dbReference>
<evidence type="ECO:0000256" key="1">
    <source>
        <dbReference type="ARBA" id="ARBA00010406"/>
    </source>
</evidence>
<gene>
    <name evidence="11" type="ORF">ACAOBT_LOCUS1841</name>
</gene>
<dbReference type="InterPro" id="IPR013346">
    <property type="entry name" value="NrdE_NrdA_C"/>
</dbReference>
<dbReference type="Gene3D" id="3.20.70.20">
    <property type="match status" value="1"/>
</dbReference>
<keyword evidence="5 9" id="KW-0560">Oxidoreductase</keyword>
<organism evidence="11 12">
    <name type="scientific">Acanthoscelides obtectus</name>
    <name type="common">Bean weevil</name>
    <name type="synonym">Bruchus obtectus</name>
    <dbReference type="NCBI Taxonomy" id="200917"/>
    <lineage>
        <taxon>Eukaryota</taxon>
        <taxon>Metazoa</taxon>
        <taxon>Ecdysozoa</taxon>
        <taxon>Arthropoda</taxon>
        <taxon>Hexapoda</taxon>
        <taxon>Insecta</taxon>
        <taxon>Pterygota</taxon>
        <taxon>Neoptera</taxon>
        <taxon>Endopterygota</taxon>
        <taxon>Coleoptera</taxon>
        <taxon>Polyphaga</taxon>
        <taxon>Cucujiformia</taxon>
        <taxon>Chrysomeloidea</taxon>
        <taxon>Chrysomelidae</taxon>
        <taxon>Bruchinae</taxon>
        <taxon>Bruchini</taxon>
        <taxon>Acanthoscelides</taxon>
    </lineage>
</organism>
<feature type="domain" description="ATP-cone" evidence="10">
    <location>
        <begin position="9"/>
        <end position="99"/>
    </location>
</feature>
<dbReference type="InterPro" id="IPR013509">
    <property type="entry name" value="RNR_lsu_N"/>
</dbReference>
<keyword evidence="3 8" id="KW-0547">Nucleotide-binding</keyword>
<name>A0A9P0JTJ6_ACAOB</name>
<dbReference type="PANTHER" id="PTHR11573">
    <property type="entry name" value="RIBONUCLEOSIDE-DIPHOSPHATE REDUCTASE LARGE CHAIN"/>
    <property type="match status" value="1"/>
</dbReference>
<evidence type="ECO:0000256" key="7">
    <source>
        <dbReference type="ARBA" id="ARBA00024942"/>
    </source>
</evidence>
<dbReference type="Pfam" id="PF00317">
    <property type="entry name" value="Ribonuc_red_lgN"/>
    <property type="match status" value="1"/>
</dbReference>